<dbReference type="PROSITE" id="PS00136">
    <property type="entry name" value="SUBTILASE_ASP"/>
    <property type="match status" value="1"/>
</dbReference>
<dbReference type="Proteomes" id="UP001152321">
    <property type="component" value="Unassembled WGS sequence"/>
</dbReference>
<name>A0ABT6DFN0_9BACT</name>
<keyword evidence="7" id="KW-0732">Signal</keyword>
<keyword evidence="3 5" id="KW-0378">Hydrolase</keyword>
<dbReference type="Gene3D" id="3.40.50.200">
    <property type="entry name" value="Peptidase S8/S53 domain"/>
    <property type="match status" value="1"/>
</dbReference>
<evidence type="ECO:0000256" key="5">
    <source>
        <dbReference type="PROSITE-ProRule" id="PRU01240"/>
    </source>
</evidence>
<keyword evidence="10" id="KW-1185">Reference proteome</keyword>
<dbReference type="InterPro" id="IPR023828">
    <property type="entry name" value="Peptidase_S8_Ser-AS"/>
</dbReference>
<feature type="signal peptide" evidence="7">
    <location>
        <begin position="1"/>
        <end position="21"/>
    </location>
</feature>
<evidence type="ECO:0000256" key="1">
    <source>
        <dbReference type="ARBA" id="ARBA00011073"/>
    </source>
</evidence>
<dbReference type="CDD" id="cd07473">
    <property type="entry name" value="Peptidases_S8_Subtilisin_like"/>
    <property type="match status" value="1"/>
</dbReference>
<evidence type="ECO:0000256" key="7">
    <source>
        <dbReference type="SAM" id="SignalP"/>
    </source>
</evidence>
<dbReference type="PANTHER" id="PTHR43399">
    <property type="entry name" value="SUBTILISIN-RELATED"/>
    <property type="match status" value="1"/>
</dbReference>
<feature type="domain" description="Peptidase S8/S53" evidence="8">
    <location>
        <begin position="162"/>
        <end position="456"/>
    </location>
</feature>
<sequence length="477" mass="51285">MNKVALYVATALLSFGLSAPAQHSAQHKTQDLLIKLAPGFTEVEFQGAKVEKITDSWVRVLAPKNFSLHNFTKNPAVEFVQPNYKISLMDDYQIQDSLRRAALAKMIRRNPQPTALAAADNPAIPDAPQATTGADPLFPKQWGMLNIGIEEAWKVTKGNPDFIVAVIDTGVDYTHEDLLPNIWRNTKEIPNNGIDDDNNGYIDDVIGWDFAANDNKPYDLAMDPLDILFKGGNPGHGTHCAGNVAARGDNGKGISGVAPNVKIMPLRFITEKGQGTTADAIKAIKYAVDNGAKVLSNSWGSEGEDPAEGQENQALRDAVQYAKDHDVLFVAAAGNGHQGKGYSNDTDPKPSYPATYPHDNIVSVAAIDVRDNLGSFSNWGVKTVHIAAPGVAVYSTMVGNKYSDIVIDKFGFKATWDGTSMACPHVAGAAALYWSAHPEKTYADVKAALIGSAKKLPNLSDKTVSGGKLDVEALLKF</sequence>
<evidence type="ECO:0000256" key="2">
    <source>
        <dbReference type="ARBA" id="ARBA00022670"/>
    </source>
</evidence>
<dbReference type="InterPro" id="IPR036852">
    <property type="entry name" value="Peptidase_S8/S53_dom_sf"/>
</dbReference>
<dbReference type="InterPro" id="IPR023827">
    <property type="entry name" value="Peptidase_S8_Asp-AS"/>
</dbReference>
<dbReference type="PANTHER" id="PTHR43399:SF4">
    <property type="entry name" value="CELL WALL-ASSOCIATED PROTEASE"/>
    <property type="match status" value="1"/>
</dbReference>
<dbReference type="EMBL" id="JANRMI010000001">
    <property type="protein sequence ID" value="MDG0815647.1"/>
    <property type="molecule type" value="Genomic_DNA"/>
</dbReference>
<feature type="chain" id="PRO_5047373430" evidence="7">
    <location>
        <begin position="22"/>
        <end position="477"/>
    </location>
</feature>
<feature type="active site" description="Charge relay system" evidence="5">
    <location>
        <position position="168"/>
    </location>
</feature>
<dbReference type="InterPro" id="IPR034204">
    <property type="entry name" value="PfSUB1-like_cat_dom"/>
</dbReference>
<dbReference type="InterPro" id="IPR051048">
    <property type="entry name" value="Peptidase_S8/S53_subtilisin"/>
</dbReference>
<evidence type="ECO:0000259" key="8">
    <source>
        <dbReference type="Pfam" id="PF00082"/>
    </source>
</evidence>
<dbReference type="InterPro" id="IPR000209">
    <property type="entry name" value="Peptidase_S8/S53_dom"/>
</dbReference>
<feature type="active site" description="Charge relay system" evidence="5">
    <location>
        <position position="236"/>
    </location>
</feature>
<dbReference type="PROSITE" id="PS00137">
    <property type="entry name" value="SUBTILASE_HIS"/>
    <property type="match status" value="1"/>
</dbReference>
<evidence type="ECO:0000256" key="4">
    <source>
        <dbReference type="ARBA" id="ARBA00022825"/>
    </source>
</evidence>
<evidence type="ECO:0000313" key="10">
    <source>
        <dbReference type="Proteomes" id="UP001152321"/>
    </source>
</evidence>
<protein>
    <submittedName>
        <fullName evidence="9">S8 family serine peptidase</fullName>
    </submittedName>
</protein>
<comment type="similarity">
    <text evidence="1 5 6">Belongs to the peptidase S8 family.</text>
</comment>
<evidence type="ECO:0000256" key="3">
    <source>
        <dbReference type="ARBA" id="ARBA00022801"/>
    </source>
</evidence>
<dbReference type="PROSITE" id="PS51892">
    <property type="entry name" value="SUBTILASE"/>
    <property type="match status" value="1"/>
</dbReference>
<dbReference type="Pfam" id="PF00082">
    <property type="entry name" value="Peptidase_S8"/>
    <property type="match status" value="1"/>
</dbReference>
<dbReference type="InterPro" id="IPR015500">
    <property type="entry name" value="Peptidase_S8_subtilisin-rel"/>
</dbReference>
<accession>A0ABT6DFN0</accession>
<gene>
    <name evidence="9" type="ORF">NWE73_04670</name>
</gene>
<keyword evidence="2 5" id="KW-0645">Protease</keyword>
<comment type="caution">
    <text evidence="9">The sequence shown here is derived from an EMBL/GenBank/DDBJ whole genome shotgun (WGS) entry which is preliminary data.</text>
</comment>
<keyword evidence="4 5" id="KW-0720">Serine protease</keyword>
<feature type="active site" description="Charge relay system" evidence="5">
    <location>
        <position position="420"/>
    </location>
</feature>
<dbReference type="InterPro" id="IPR022398">
    <property type="entry name" value="Peptidase_S8_His-AS"/>
</dbReference>
<evidence type="ECO:0000313" key="9">
    <source>
        <dbReference type="EMBL" id="MDG0815647.1"/>
    </source>
</evidence>
<dbReference type="PRINTS" id="PR00723">
    <property type="entry name" value="SUBTILISIN"/>
</dbReference>
<dbReference type="PROSITE" id="PS00138">
    <property type="entry name" value="SUBTILASE_SER"/>
    <property type="match status" value="1"/>
</dbReference>
<evidence type="ECO:0000256" key="6">
    <source>
        <dbReference type="RuleBase" id="RU003355"/>
    </source>
</evidence>
<dbReference type="RefSeq" id="WP_277577121.1">
    <property type="nucleotide sequence ID" value="NZ_JANRMI010000001.1"/>
</dbReference>
<proteinExistence type="inferred from homology"/>
<dbReference type="SUPFAM" id="SSF52743">
    <property type="entry name" value="Subtilisin-like"/>
    <property type="match status" value="1"/>
</dbReference>
<reference evidence="9" key="1">
    <citation type="submission" date="2022-08" db="EMBL/GenBank/DDBJ databases">
        <title>Novel Bdellovibrio Species Isolated from Svalbard: Designation Bdellovibrio svalbardensis.</title>
        <authorList>
            <person name="Mitchell R.J."/>
            <person name="Choi S.Y."/>
        </authorList>
    </citation>
    <scope>NUCLEOTIDE SEQUENCE</scope>
    <source>
        <strain evidence="9">PAP01</strain>
    </source>
</reference>
<organism evidence="9 10">
    <name type="scientific">Bdellovibrio svalbardensis</name>
    <dbReference type="NCBI Taxonomy" id="2972972"/>
    <lineage>
        <taxon>Bacteria</taxon>
        <taxon>Pseudomonadati</taxon>
        <taxon>Bdellovibrionota</taxon>
        <taxon>Bdellovibrionia</taxon>
        <taxon>Bdellovibrionales</taxon>
        <taxon>Pseudobdellovibrionaceae</taxon>
        <taxon>Bdellovibrio</taxon>
    </lineage>
</organism>